<dbReference type="Gene3D" id="1.10.8.660">
    <property type="match status" value="1"/>
</dbReference>
<dbReference type="PROSITE" id="PS50065">
    <property type="entry name" value="HMG_COA_REDUCTASE_4"/>
    <property type="match status" value="1"/>
</dbReference>
<dbReference type="InterPro" id="IPR004553">
    <property type="entry name" value="HMG_CoA_Rdtase_bac-typ"/>
</dbReference>
<reference evidence="4 5" key="1">
    <citation type="submission" date="2019-08" db="EMBL/GenBank/DDBJ databases">
        <authorList>
            <person name="Vazquez-Campos X."/>
        </authorList>
    </citation>
    <scope>NUCLEOTIDE SEQUENCE [LARGE SCALE GENOMIC DNA]</scope>
    <source>
        <strain evidence="4">LFW-283_2</strain>
    </source>
</reference>
<dbReference type="InterPro" id="IPR023076">
    <property type="entry name" value="HMG_CoA_Rdtase_CS"/>
</dbReference>
<dbReference type="PROSITE" id="PS01192">
    <property type="entry name" value="HMG_COA_REDUCTASE_3"/>
    <property type="match status" value="1"/>
</dbReference>
<dbReference type="PRINTS" id="PR00071">
    <property type="entry name" value="HMGCOARDTASE"/>
</dbReference>
<dbReference type="CDD" id="cd00644">
    <property type="entry name" value="HMG-CoA_reductase_classII"/>
    <property type="match status" value="1"/>
</dbReference>
<comment type="caution">
    <text evidence="4">The sequence shown here is derived from an EMBL/GenBank/DDBJ whole genome shotgun (WGS) entry which is preliminary data.</text>
</comment>
<proteinExistence type="inferred from homology"/>
<evidence type="ECO:0000313" key="5">
    <source>
        <dbReference type="Proteomes" id="UP000789941"/>
    </source>
</evidence>
<dbReference type="InterPro" id="IPR009029">
    <property type="entry name" value="HMG_CoA_Rdtase_sub-bd_dom_sf"/>
</dbReference>
<organism evidence="4 5">
    <name type="scientific">Candidatus Bilamarchaeum dharawalense</name>
    <dbReference type="NCBI Taxonomy" id="2885759"/>
    <lineage>
        <taxon>Archaea</taxon>
        <taxon>Candidatus Micrarchaeota</taxon>
        <taxon>Candidatus Micrarchaeia</taxon>
        <taxon>Candidatus Anstonellales</taxon>
        <taxon>Candidatus Bilamarchaeaceae</taxon>
        <taxon>Candidatus Bilamarchaeum</taxon>
    </lineage>
</organism>
<dbReference type="SUPFAM" id="SSF55035">
    <property type="entry name" value="NAD-binding domain of HMG-CoA reductase"/>
    <property type="match status" value="1"/>
</dbReference>
<dbReference type="GO" id="GO:0015936">
    <property type="term" value="P:coenzyme A metabolic process"/>
    <property type="evidence" value="ECO:0007669"/>
    <property type="project" value="InterPro"/>
</dbReference>
<accession>A0A5E4LTM9</accession>
<evidence type="ECO:0000256" key="3">
    <source>
        <dbReference type="RuleBase" id="RU361219"/>
    </source>
</evidence>
<evidence type="ECO:0000256" key="1">
    <source>
        <dbReference type="ARBA" id="ARBA00007661"/>
    </source>
</evidence>
<protein>
    <recommendedName>
        <fullName evidence="3">3-hydroxy-3-methylglutaryl coenzyme A reductase</fullName>
        <shortName evidence="3">HMG-CoA reductase</shortName>
    </recommendedName>
</protein>
<dbReference type="InterPro" id="IPR002202">
    <property type="entry name" value="HMG_CoA_Rdtase"/>
</dbReference>
<dbReference type="InterPro" id="IPR023074">
    <property type="entry name" value="HMG_CoA_Rdtase_cat_sf"/>
</dbReference>
<evidence type="ECO:0000256" key="2">
    <source>
        <dbReference type="ARBA" id="ARBA00023002"/>
    </source>
</evidence>
<gene>
    <name evidence="4" type="primary">hmgA</name>
    <name evidence="4" type="ORF">LFW2832_00228</name>
</gene>
<dbReference type="InterPro" id="IPR009023">
    <property type="entry name" value="HMG_CoA_Rdtase_NAD(P)-bd_sf"/>
</dbReference>
<dbReference type="GO" id="GO:0004420">
    <property type="term" value="F:hydroxymethylglutaryl-CoA reductase (NADPH) activity"/>
    <property type="evidence" value="ECO:0007669"/>
    <property type="project" value="InterPro"/>
</dbReference>
<dbReference type="Proteomes" id="UP000789941">
    <property type="component" value="Unassembled WGS sequence"/>
</dbReference>
<sequence length="417" mass="44945">MEELSGFYKLSIEERLTKIKKIANLTDDEAKVLTDSGALELDRADKIVENVVGAVHIPLGLGLNFVINGKPVLIPMAVEEPSVIAAACKSAKLALPEGFKADTDESIMFGQIQLVGIENLDQAVKKIEQNRKKIMDVASEFMKPHERFGCGARGFEIKKYTTSRGNMIVVDFAIAVGDAQGANMTNTVLENVAPTLAELTGGKIRLRIISNLATKRKARASAVWKKEIIGEEAIEGILDGYEFAKVDPYRCATHNKGIMNGIDAVVVATGNDWRSVEAGAHSYAAIGGYHSLTHYHKNETGDLVGSIELPLPVATVGPAINTSPTAKIALKIMNAKTSKELAMAMACVGLANNMAALMALSTVGIQQGHMKLHARNVALYVGATAEEAEQVAEILSKEKNFDSEYAKKVIEKIRSKK</sequence>
<dbReference type="AlphaFoldDB" id="A0A5E4LTM9"/>
<dbReference type="NCBIfam" id="TIGR00532">
    <property type="entry name" value="HMG_CoA_R_NAD"/>
    <property type="match status" value="1"/>
</dbReference>
<name>A0A5E4LTM9_9ARCH</name>
<dbReference type="Pfam" id="PF00368">
    <property type="entry name" value="HMG-CoA_red"/>
    <property type="match status" value="1"/>
</dbReference>
<dbReference type="PANTHER" id="PTHR10572:SF24">
    <property type="entry name" value="3-HYDROXY-3-METHYLGLUTARYL-COENZYME A REDUCTASE"/>
    <property type="match status" value="1"/>
</dbReference>
<dbReference type="EMBL" id="CABMJJ010000007">
    <property type="protein sequence ID" value="VVC03206.1"/>
    <property type="molecule type" value="Genomic_DNA"/>
</dbReference>
<evidence type="ECO:0000313" key="4">
    <source>
        <dbReference type="EMBL" id="VVC03206.1"/>
    </source>
</evidence>
<dbReference type="Gene3D" id="3.90.770.10">
    <property type="entry name" value="3-hydroxy-3-methylglutaryl-coenzyme A Reductase, Chain A, domain 2"/>
    <property type="match status" value="2"/>
</dbReference>
<comment type="similarity">
    <text evidence="1 3">Belongs to the HMG-CoA reductase family.</text>
</comment>
<dbReference type="SUPFAM" id="SSF56542">
    <property type="entry name" value="Substrate-binding domain of HMG-CoA reductase"/>
    <property type="match status" value="1"/>
</dbReference>
<dbReference type="PANTHER" id="PTHR10572">
    <property type="entry name" value="3-HYDROXY-3-METHYLGLUTARYL-COENZYME A REDUCTASE"/>
    <property type="match status" value="1"/>
</dbReference>
<keyword evidence="2 3" id="KW-0560">Oxidoreductase</keyword>